<accession>A0A849KAU5</accession>
<evidence type="ECO:0000313" key="1">
    <source>
        <dbReference type="EMBL" id="NNU42165.1"/>
    </source>
</evidence>
<name>A0A849KAU5_9BURK</name>
<dbReference type="EMBL" id="JABFCS010000001">
    <property type="protein sequence ID" value="NNU42165.1"/>
    <property type="molecule type" value="Genomic_DNA"/>
</dbReference>
<comment type="caution">
    <text evidence="1">The sequence shown here is derived from an EMBL/GenBank/DDBJ whole genome shotgun (WGS) entry which is preliminary data.</text>
</comment>
<dbReference type="Proteomes" id="UP000552954">
    <property type="component" value="Unassembled WGS sequence"/>
</dbReference>
<evidence type="ECO:0000313" key="2">
    <source>
        <dbReference type="Proteomes" id="UP000552954"/>
    </source>
</evidence>
<dbReference type="AlphaFoldDB" id="A0A849KAU5"/>
<proteinExistence type="predicted"/>
<keyword evidence="2" id="KW-1185">Reference proteome</keyword>
<sequence>MRAADFDEGDSSADGMERLYRLCDELHAAFAPIEAAPLLLAFAERLEDVSSPGRPVETGTQRIGAAT</sequence>
<dbReference type="RefSeq" id="WP_171556554.1">
    <property type="nucleotide sequence ID" value="NZ_JABFCS010000001.1"/>
</dbReference>
<reference evidence="1 2" key="1">
    <citation type="submission" date="2020-05" db="EMBL/GenBank/DDBJ databases">
        <authorList>
            <person name="Khan S.A."/>
            <person name="Jeon C.O."/>
            <person name="Chun B.H."/>
        </authorList>
    </citation>
    <scope>NUCLEOTIDE SEQUENCE [LARGE SCALE GENOMIC DNA]</scope>
    <source>
        <strain evidence="1 2">B156</strain>
    </source>
</reference>
<organism evidence="1 2">
    <name type="scientific">Ramlibacter montanisoli</name>
    <dbReference type="NCBI Taxonomy" id="2732512"/>
    <lineage>
        <taxon>Bacteria</taxon>
        <taxon>Pseudomonadati</taxon>
        <taxon>Pseudomonadota</taxon>
        <taxon>Betaproteobacteria</taxon>
        <taxon>Burkholderiales</taxon>
        <taxon>Comamonadaceae</taxon>
        <taxon>Ramlibacter</taxon>
    </lineage>
</organism>
<reference evidence="1 2" key="2">
    <citation type="submission" date="2020-06" db="EMBL/GenBank/DDBJ databases">
        <title>Ramlibacter rhizophilus sp. nov., isolated from rhizosphere soil of national flower Mugunghwa from South Korea.</title>
        <authorList>
            <person name="Zheng-Fei Y."/>
            <person name="Huan T."/>
        </authorList>
    </citation>
    <scope>NUCLEOTIDE SEQUENCE [LARGE SCALE GENOMIC DNA]</scope>
    <source>
        <strain evidence="1 2">B156</strain>
    </source>
</reference>
<protein>
    <submittedName>
        <fullName evidence="1">Uncharacterized protein</fullName>
    </submittedName>
</protein>
<gene>
    <name evidence="1" type="ORF">HK415_01820</name>
</gene>